<dbReference type="EMBL" id="VYZW01008253">
    <property type="protein sequence ID" value="NXS40327.1"/>
    <property type="molecule type" value="Genomic_DNA"/>
</dbReference>
<dbReference type="InterPro" id="IPR038917">
    <property type="entry name" value="Malonyl_CoA_deC"/>
</dbReference>
<sequence>PRGIAASCGMMVNYRYFLEDTASNSAAYLGTKQIKASEQVLSLVSQFQQNSKL</sequence>
<feature type="non-terminal residue" evidence="1">
    <location>
        <position position="53"/>
    </location>
</feature>
<reference evidence="1 2" key="1">
    <citation type="submission" date="2019-09" db="EMBL/GenBank/DDBJ databases">
        <title>Bird 10,000 Genomes (B10K) Project - Family phase.</title>
        <authorList>
            <person name="Zhang G."/>
        </authorList>
    </citation>
    <scope>NUCLEOTIDE SEQUENCE [LARGE SCALE GENOMIC DNA]</scope>
    <source>
        <strain evidence="1">B10K-DU-012-56</strain>
    </source>
</reference>
<comment type="caution">
    <text evidence="1">The sequence shown here is derived from an EMBL/GenBank/DDBJ whole genome shotgun (WGS) entry which is preliminary data.</text>
</comment>
<dbReference type="PANTHER" id="PTHR28641:SF1">
    <property type="entry name" value="MALONYL-COA DECARBOXYLASE, MITOCHONDRIAL"/>
    <property type="match status" value="1"/>
</dbReference>
<dbReference type="Proteomes" id="UP000528411">
    <property type="component" value="Unassembled WGS sequence"/>
</dbReference>
<dbReference type="OrthoDB" id="426718at2759"/>
<keyword evidence="2" id="KW-1185">Reference proteome</keyword>
<feature type="non-terminal residue" evidence="1">
    <location>
        <position position="1"/>
    </location>
</feature>
<dbReference type="InterPro" id="IPR042303">
    <property type="entry name" value="Malonyl_CoA_deC_C_sf"/>
</dbReference>
<protein>
    <submittedName>
        <fullName evidence="1">DCMC protein</fullName>
    </submittedName>
</protein>
<dbReference type="Gene3D" id="3.40.630.150">
    <property type="entry name" value="Malonyl-CoA decarboxylase, catalytic domain"/>
    <property type="match status" value="1"/>
</dbReference>
<evidence type="ECO:0000313" key="2">
    <source>
        <dbReference type="Proteomes" id="UP000528411"/>
    </source>
</evidence>
<dbReference type="AlphaFoldDB" id="A0A7L2U4J3"/>
<dbReference type="GO" id="GO:0005782">
    <property type="term" value="C:peroxisomal matrix"/>
    <property type="evidence" value="ECO:0007669"/>
    <property type="project" value="TreeGrafter"/>
</dbReference>
<dbReference type="GO" id="GO:0006633">
    <property type="term" value="P:fatty acid biosynthetic process"/>
    <property type="evidence" value="ECO:0007669"/>
    <property type="project" value="InterPro"/>
</dbReference>
<dbReference type="GO" id="GO:2001294">
    <property type="term" value="P:malonyl-CoA catabolic process"/>
    <property type="evidence" value="ECO:0007669"/>
    <property type="project" value="TreeGrafter"/>
</dbReference>
<dbReference type="PANTHER" id="PTHR28641">
    <property type="match status" value="1"/>
</dbReference>
<gene>
    <name evidence="1" type="primary">Mlycd</name>
    <name evidence="1" type="ORF">BALREX_R00965</name>
</gene>
<dbReference type="GO" id="GO:0005759">
    <property type="term" value="C:mitochondrial matrix"/>
    <property type="evidence" value="ECO:0007669"/>
    <property type="project" value="TreeGrafter"/>
</dbReference>
<dbReference type="GO" id="GO:0050080">
    <property type="term" value="F:malonyl-CoA decarboxylase activity"/>
    <property type="evidence" value="ECO:0007669"/>
    <property type="project" value="InterPro"/>
</dbReference>
<name>A0A7L2U4J3_BALRX</name>
<dbReference type="GO" id="GO:0006085">
    <property type="term" value="P:acetyl-CoA biosynthetic process"/>
    <property type="evidence" value="ECO:0007669"/>
    <property type="project" value="TreeGrafter"/>
</dbReference>
<accession>A0A7L2U4J3</accession>
<proteinExistence type="predicted"/>
<evidence type="ECO:0000313" key="1">
    <source>
        <dbReference type="EMBL" id="NXS40327.1"/>
    </source>
</evidence>
<organism evidence="1 2">
    <name type="scientific">Balaeniceps rex</name>
    <name type="common">Shoebill</name>
    <dbReference type="NCBI Taxonomy" id="33584"/>
    <lineage>
        <taxon>Eukaryota</taxon>
        <taxon>Metazoa</taxon>
        <taxon>Chordata</taxon>
        <taxon>Craniata</taxon>
        <taxon>Vertebrata</taxon>
        <taxon>Euteleostomi</taxon>
        <taxon>Archelosauria</taxon>
        <taxon>Archosauria</taxon>
        <taxon>Dinosauria</taxon>
        <taxon>Saurischia</taxon>
        <taxon>Theropoda</taxon>
        <taxon>Coelurosauria</taxon>
        <taxon>Aves</taxon>
        <taxon>Neognathae</taxon>
        <taxon>Neoaves</taxon>
        <taxon>Aequornithes</taxon>
        <taxon>Pelecaniformes</taxon>
        <taxon>Balaenicipitidae</taxon>
        <taxon>Balaeniceps</taxon>
    </lineage>
</organism>